<dbReference type="EMBL" id="CVQH01011225">
    <property type="protein sequence ID" value="CRK20163.1"/>
    <property type="molecule type" value="Genomic_DNA"/>
</dbReference>
<dbReference type="AlphaFoldDB" id="A0A0G4LDN9"/>
<dbReference type="Proteomes" id="UP000044602">
    <property type="component" value="Unassembled WGS sequence"/>
</dbReference>
<sequence>MFLVALLRHGLRLLLPLAIVSTFYLYLYPVFLGCAFPLPLTATTNTTTRGLETPSESAAGLPAFLETLHQHVPNLPIPSRTDAQPAPFRLLALGDPQLEGDSSIPNSKGTRVPHLQSLYRHVTYKTAHSSLRERIRQALHDWIDFVFEDVFVELESLRKHIDLFGNDFYLAHIYRTVHWWTKPTHLTVLGDLLGSQWVKDDEFQRRAGRFWNRVFRGTERVPDETAVYPAMDYDLSAIMGNEGEEAVWQRRVINVVGNHDIGYAGDINEDRLHRFEKAFGKANYELRFELGRQDPTDNGTLYDEATNPTSDRLPPELRVVVLNDMNLDTPARDAKLQDDTYKFINDVIATSSAVEFRGHFTIVLTHVPLYKPEGVCVDAPLFTFHDHDGGLKEQNQLSSAASKGFLEGIYGMSGDPDAPGHGQGRPGVILNGHDHEGCDTYHFIRQVKEGNRYWDVSRWEHAKGNGTVGADGLSGIREITVRSMMGDFGGNAGLLSAWFDEATWSWKFEYATCALGTQHLWWAVHIIDLITVVVAVAYAVVSITGLGSEKGTVKTPERNGSAVPATKAKKQPKDGKAANGDAAQVPKNATPRSPEEEKPKKAP</sequence>
<evidence type="ECO:0000313" key="5">
    <source>
        <dbReference type="Proteomes" id="UP000044602"/>
    </source>
</evidence>
<evidence type="ECO:0000256" key="3">
    <source>
        <dbReference type="SAM" id="Phobius"/>
    </source>
</evidence>
<evidence type="ECO:0008006" key="6">
    <source>
        <dbReference type="Google" id="ProtNLM"/>
    </source>
</evidence>
<dbReference type="PANTHER" id="PTHR13315:SF1">
    <property type="entry name" value="PROTEIN TED1"/>
    <property type="match status" value="1"/>
</dbReference>
<proteinExistence type="predicted"/>
<keyword evidence="3" id="KW-0812">Transmembrane</keyword>
<dbReference type="GO" id="GO:0016020">
    <property type="term" value="C:membrane"/>
    <property type="evidence" value="ECO:0007669"/>
    <property type="project" value="GOC"/>
</dbReference>
<feature type="transmembrane region" description="Helical" evidence="3">
    <location>
        <begin position="520"/>
        <end position="541"/>
    </location>
</feature>
<keyword evidence="5" id="KW-1185">Reference proteome</keyword>
<dbReference type="STRING" id="100787.A0A0G4LDN9"/>
<dbReference type="InterPro" id="IPR033308">
    <property type="entry name" value="PGAP5/Cdc1/Ted1"/>
</dbReference>
<gene>
    <name evidence="4" type="ORF">BN1708_012762</name>
</gene>
<name>A0A0G4LDN9_VERLO</name>
<feature type="compositionally biased region" description="Basic and acidic residues" evidence="2">
    <location>
        <begin position="593"/>
        <end position="603"/>
    </location>
</feature>
<protein>
    <recommendedName>
        <fullName evidence="6">Calcineurin-like phosphoesterase domain-containing protein</fullName>
    </recommendedName>
</protein>
<dbReference type="GO" id="GO:0006506">
    <property type="term" value="P:GPI anchor biosynthetic process"/>
    <property type="evidence" value="ECO:0007669"/>
    <property type="project" value="InterPro"/>
</dbReference>
<feature type="transmembrane region" description="Helical" evidence="3">
    <location>
        <begin position="12"/>
        <end position="31"/>
    </location>
</feature>
<keyword evidence="1 3" id="KW-0472">Membrane</keyword>
<keyword evidence="3" id="KW-1133">Transmembrane helix</keyword>
<organism evidence="4 5">
    <name type="scientific">Verticillium longisporum</name>
    <name type="common">Verticillium dahliae var. longisporum</name>
    <dbReference type="NCBI Taxonomy" id="100787"/>
    <lineage>
        <taxon>Eukaryota</taxon>
        <taxon>Fungi</taxon>
        <taxon>Dikarya</taxon>
        <taxon>Ascomycota</taxon>
        <taxon>Pezizomycotina</taxon>
        <taxon>Sordariomycetes</taxon>
        <taxon>Hypocreomycetidae</taxon>
        <taxon>Glomerellales</taxon>
        <taxon>Plectosphaerellaceae</taxon>
        <taxon>Verticillium</taxon>
    </lineage>
</organism>
<evidence type="ECO:0000256" key="2">
    <source>
        <dbReference type="SAM" id="MobiDB-lite"/>
    </source>
</evidence>
<evidence type="ECO:0000256" key="1">
    <source>
        <dbReference type="ARBA" id="ARBA00023136"/>
    </source>
</evidence>
<evidence type="ECO:0000313" key="4">
    <source>
        <dbReference type="EMBL" id="CRK20163.1"/>
    </source>
</evidence>
<feature type="non-terminal residue" evidence="4">
    <location>
        <position position="603"/>
    </location>
</feature>
<dbReference type="Gene3D" id="3.60.21.10">
    <property type="match status" value="1"/>
</dbReference>
<dbReference type="SUPFAM" id="SSF56300">
    <property type="entry name" value="Metallo-dependent phosphatases"/>
    <property type="match status" value="1"/>
</dbReference>
<dbReference type="InterPro" id="IPR029052">
    <property type="entry name" value="Metallo-depent_PP-like"/>
</dbReference>
<accession>A0A0G4LDN9</accession>
<reference evidence="4 5" key="1">
    <citation type="submission" date="2015-05" db="EMBL/GenBank/DDBJ databases">
        <authorList>
            <person name="Wang D.B."/>
            <person name="Wang M."/>
        </authorList>
    </citation>
    <scope>NUCLEOTIDE SEQUENCE [LARGE SCALE GENOMIC DNA]</scope>
    <source>
        <strain evidence="4">VL1</strain>
    </source>
</reference>
<dbReference type="GO" id="GO:0005783">
    <property type="term" value="C:endoplasmic reticulum"/>
    <property type="evidence" value="ECO:0007669"/>
    <property type="project" value="TreeGrafter"/>
</dbReference>
<dbReference type="PANTHER" id="PTHR13315">
    <property type="entry name" value="METALLO PHOSPHOESTERASE RELATED"/>
    <property type="match status" value="1"/>
</dbReference>
<feature type="region of interest" description="Disordered" evidence="2">
    <location>
        <begin position="549"/>
        <end position="603"/>
    </location>
</feature>